<dbReference type="KEGG" id="blq:L21SP5_00780"/>
<sequence precursor="true">MRLFCLALLFILIKGCHFGNADDIKNGSSNSVDIESYRTDAIQLYQQEIINNPNHPNYSEPILNHEEIDRVFELINAVYELDIPERDTVFAVYEIHTRCCIMMNGLSLKVQTDAPEVQNMVNGVTPTGNALLDSLLNIYAFDSVKLAYSYPEFPWLTLYTQEIWNMIPIAHEFEQIDAVLLSDLYPGCVGDGNTITMERNNDFAKLTFSIGWGDCPAGCINHRYWEFRVIGGAAEFIQAYEN</sequence>
<evidence type="ECO:0000313" key="2">
    <source>
        <dbReference type="EMBL" id="ALO14451.1"/>
    </source>
</evidence>
<keyword evidence="1" id="KW-0732">Signal</keyword>
<organism evidence="2 3">
    <name type="scientific">Salinivirga cyanobacteriivorans</name>
    <dbReference type="NCBI Taxonomy" id="1307839"/>
    <lineage>
        <taxon>Bacteria</taxon>
        <taxon>Pseudomonadati</taxon>
        <taxon>Bacteroidota</taxon>
        <taxon>Bacteroidia</taxon>
        <taxon>Bacteroidales</taxon>
        <taxon>Salinivirgaceae</taxon>
        <taxon>Salinivirga</taxon>
    </lineage>
</organism>
<dbReference type="OrthoDB" id="1120007at2"/>
<proteinExistence type="predicted"/>
<dbReference type="EMBL" id="CP013118">
    <property type="protein sequence ID" value="ALO14451.1"/>
    <property type="molecule type" value="Genomic_DNA"/>
</dbReference>
<feature type="chain" id="PRO_5006599163" evidence="1">
    <location>
        <begin position="22"/>
        <end position="242"/>
    </location>
</feature>
<dbReference type="AlphaFoldDB" id="A0A0S2HWK5"/>
<gene>
    <name evidence="2" type="ORF">L21SP5_00780</name>
</gene>
<dbReference type="RefSeq" id="WP_057951998.1">
    <property type="nucleotide sequence ID" value="NZ_CP013118.1"/>
</dbReference>
<accession>A0A0S2HWK5</accession>
<dbReference type="Proteomes" id="UP000064893">
    <property type="component" value="Chromosome"/>
</dbReference>
<dbReference type="STRING" id="1307839.L21SP5_00780"/>
<name>A0A0S2HWK5_9BACT</name>
<protein>
    <submittedName>
        <fullName evidence="2">Uncharacterized protein</fullName>
    </submittedName>
</protein>
<feature type="signal peptide" evidence="1">
    <location>
        <begin position="1"/>
        <end position="21"/>
    </location>
</feature>
<keyword evidence="3" id="KW-1185">Reference proteome</keyword>
<evidence type="ECO:0000313" key="3">
    <source>
        <dbReference type="Proteomes" id="UP000064893"/>
    </source>
</evidence>
<reference evidence="2 3" key="1">
    <citation type="submission" date="2015-11" db="EMBL/GenBank/DDBJ databases">
        <title>Description and complete genome sequence of a novel strain predominating in hypersaline microbial mats and representing a new family of the Bacteriodetes phylum.</title>
        <authorList>
            <person name="Spring S."/>
            <person name="Bunk B."/>
            <person name="Sproer C."/>
            <person name="Klenk H.-P."/>
        </authorList>
    </citation>
    <scope>NUCLEOTIDE SEQUENCE [LARGE SCALE GENOMIC DNA]</scope>
    <source>
        <strain evidence="2 3">L21-Spi-D4</strain>
    </source>
</reference>
<evidence type="ECO:0000256" key="1">
    <source>
        <dbReference type="SAM" id="SignalP"/>
    </source>
</evidence>